<accession>A0ABY6DJF1</accession>
<keyword evidence="2" id="KW-0233">DNA recombination</keyword>
<sequence length="166" mass="18144">MASLNKVLLIGNLGRDPEVRYLPSGGAVCNFSIATTERFKDKQGQQQEKTEWHNIVMYNRLAEIAGEYLKKGSSVYIEGRIQTRKWQDKQTGADRYTTEIVADQMQMLSGRGGGGGQQGGYGGGGGDDFNQEYSAPPAPAARPQNAPAPRPAAPKNFDDFEDDIPF</sequence>
<dbReference type="HAMAP" id="MF_00984">
    <property type="entry name" value="SSB"/>
    <property type="match status" value="1"/>
</dbReference>
<dbReference type="PIRSF" id="PIRSF002070">
    <property type="entry name" value="SSB"/>
    <property type="match status" value="1"/>
</dbReference>
<dbReference type="SUPFAM" id="SSF50249">
    <property type="entry name" value="Nucleic acid-binding proteins"/>
    <property type="match status" value="1"/>
</dbReference>
<keyword evidence="6" id="KW-1185">Reference proteome</keyword>
<dbReference type="Gene3D" id="2.40.50.140">
    <property type="entry name" value="Nucleic acid-binding proteins"/>
    <property type="match status" value="1"/>
</dbReference>
<keyword evidence="2" id="KW-0235">DNA replication</keyword>
<dbReference type="Proteomes" id="UP001061302">
    <property type="component" value="Chromosome"/>
</dbReference>
<dbReference type="PROSITE" id="PS50935">
    <property type="entry name" value="SSB"/>
    <property type="match status" value="1"/>
</dbReference>
<organism evidence="5 6">
    <name type="scientific">Chitiniphilus purpureus</name>
    <dbReference type="NCBI Taxonomy" id="2981137"/>
    <lineage>
        <taxon>Bacteria</taxon>
        <taxon>Pseudomonadati</taxon>
        <taxon>Pseudomonadota</taxon>
        <taxon>Betaproteobacteria</taxon>
        <taxon>Neisseriales</taxon>
        <taxon>Chitinibacteraceae</taxon>
        <taxon>Chitiniphilus</taxon>
    </lineage>
</organism>
<dbReference type="RefSeq" id="WP_263123757.1">
    <property type="nucleotide sequence ID" value="NZ_CP106753.1"/>
</dbReference>
<dbReference type="PANTHER" id="PTHR10302">
    <property type="entry name" value="SINGLE-STRANDED DNA-BINDING PROTEIN"/>
    <property type="match status" value="1"/>
</dbReference>
<dbReference type="EMBL" id="CP106753">
    <property type="protein sequence ID" value="UXY14457.1"/>
    <property type="molecule type" value="Genomic_DNA"/>
</dbReference>
<dbReference type="InterPro" id="IPR011344">
    <property type="entry name" value="ssDNA-bd"/>
</dbReference>
<feature type="compositionally biased region" description="Pro residues" evidence="4">
    <location>
        <begin position="136"/>
        <end position="152"/>
    </location>
</feature>
<evidence type="ECO:0000256" key="3">
    <source>
        <dbReference type="PIRNR" id="PIRNR002070"/>
    </source>
</evidence>
<evidence type="ECO:0000256" key="1">
    <source>
        <dbReference type="ARBA" id="ARBA00023125"/>
    </source>
</evidence>
<evidence type="ECO:0000313" key="6">
    <source>
        <dbReference type="Proteomes" id="UP001061302"/>
    </source>
</evidence>
<evidence type="ECO:0000313" key="5">
    <source>
        <dbReference type="EMBL" id="UXY14457.1"/>
    </source>
</evidence>
<keyword evidence="2" id="KW-0227">DNA damage</keyword>
<dbReference type="InterPro" id="IPR000424">
    <property type="entry name" value="Primosome_PriB/ssb"/>
</dbReference>
<comment type="function">
    <text evidence="2">Plays an important role in DNA replication, recombination and repair. Binds to ssDNA and to an array of partner proteins to recruit them to their sites of action during DNA metabolism.</text>
</comment>
<protein>
    <recommendedName>
        <fullName evidence="2 3">Single-stranded DNA-binding protein</fullName>
        <shortName evidence="2">SSB</shortName>
    </recommendedName>
</protein>
<dbReference type="PANTHER" id="PTHR10302:SF27">
    <property type="entry name" value="SINGLE-STRANDED DNA-BINDING PROTEIN"/>
    <property type="match status" value="1"/>
</dbReference>
<evidence type="ECO:0000256" key="4">
    <source>
        <dbReference type="SAM" id="MobiDB-lite"/>
    </source>
</evidence>
<proteinExistence type="inferred from homology"/>
<reference evidence="5" key="1">
    <citation type="submission" date="2022-10" db="EMBL/GenBank/DDBJ databases">
        <title>Chitiniphilus purpureus sp. nov., a novel chitin-degrading bacterium isolated from crawfish pond sediment.</title>
        <authorList>
            <person name="Li K."/>
        </authorList>
    </citation>
    <scope>NUCLEOTIDE SEQUENCE</scope>
    <source>
        <strain evidence="5">CD1</strain>
    </source>
</reference>
<dbReference type="InterPro" id="IPR012340">
    <property type="entry name" value="NA-bd_OB-fold"/>
</dbReference>
<evidence type="ECO:0000256" key="2">
    <source>
        <dbReference type="HAMAP-Rule" id="MF_00984"/>
    </source>
</evidence>
<feature type="region of interest" description="Disordered" evidence="4">
    <location>
        <begin position="107"/>
        <end position="166"/>
    </location>
</feature>
<name>A0ABY6DJF1_9NEIS</name>
<dbReference type="GO" id="GO:0003677">
    <property type="term" value="F:DNA binding"/>
    <property type="evidence" value="ECO:0007669"/>
    <property type="project" value="UniProtKB-KW"/>
</dbReference>
<dbReference type="Pfam" id="PF00436">
    <property type="entry name" value="SSB"/>
    <property type="match status" value="1"/>
</dbReference>
<comment type="subunit">
    <text evidence="2">Homotetramer.</text>
</comment>
<feature type="short sequence motif" description="Important for interaction with partner proteins" evidence="2">
    <location>
        <begin position="161"/>
        <end position="166"/>
    </location>
</feature>
<gene>
    <name evidence="5" type="primary">ssb</name>
    <name evidence="5" type="ORF">N8I74_14190</name>
</gene>
<keyword evidence="2" id="KW-0234">DNA repair</keyword>
<comment type="caution">
    <text evidence="2">Lacks conserved residue(s) required for the propagation of feature annotation.</text>
</comment>
<dbReference type="NCBIfam" id="TIGR00621">
    <property type="entry name" value="ssb"/>
    <property type="match status" value="1"/>
</dbReference>
<keyword evidence="1 2" id="KW-0238">DNA-binding</keyword>
<feature type="compositionally biased region" description="Gly residues" evidence="4">
    <location>
        <begin position="110"/>
        <end position="127"/>
    </location>
</feature>
<dbReference type="CDD" id="cd04496">
    <property type="entry name" value="SSB_OBF"/>
    <property type="match status" value="1"/>
</dbReference>